<evidence type="ECO:0000256" key="1">
    <source>
        <dbReference type="SAM" id="SignalP"/>
    </source>
</evidence>
<reference evidence="4 5" key="1">
    <citation type="submission" date="2023-04" db="EMBL/GenBank/DDBJ databases">
        <title>Marinoamorphus aggregata gen. nov., sp. Nov., isolate from tissue of brittle star Ophioplocus japonicus.</title>
        <authorList>
            <person name="Kawano K."/>
            <person name="Sawayama S."/>
            <person name="Nakagawa S."/>
        </authorList>
    </citation>
    <scope>NUCLEOTIDE SEQUENCE [LARGE SCALE GENOMIC DNA]</scope>
    <source>
        <strain evidence="4 5">NKW23</strain>
    </source>
</reference>
<dbReference type="InterPro" id="IPR049283">
    <property type="entry name" value="DUF6851"/>
</dbReference>
<comment type="caution">
    <text evidence="4">The sequence shown here is derived from an EMBL/GenBank/DDBJ whole genome shotgun (WGS) entry which is preliminary data.</text>
</comment>
<dbReference type="InterPro" id="IPR052559">
    <property type="entry name" value="V-haloperoxidase"/>
</dbReference>
<evidence type="ECO:0000259" key="2">
    <source>
        <dbReference type="Pfam" id="PF21167"/>
    </source>
</evidence>
<feature type="domain" description="Vanadium-dependent haloperoxidase NapH1-like second helical-bundle" evidence="3">
    <location>
        <begin position="360"/>
        <end position="540"/>
    </location>
</feature>
<feature type="chain" id="PRO_5047286019" evidence="1">
    <location>
        <begin position="23"/>
        <end position="560"/>
    </location>
</feature>
<proteinExistence type="predicted"/>
<keyword evidence="1" id="KW-0732">Signal</keyword>
<dbReference type="EMBL" id="BSYI01000026">
    <property type="protein sequence ID" value="GMG83942.1"/>
    <property type="molecule type" value="Genomic_DNA"/>
</dbReference>
<dbReference type="InterPro" id="IPR036938">
    <property type="entry name" value="PAP2/HPO_sf"/>
</dbReference>
<dbReference type="Pfam" id="PF21167">
    <property type="entry name" value="DUF6851"/>
    <property type="match status" value="1"/>
</dbReference>
<evidence type="ECO:0000313" key="4">
    <source>
        <dbReference type="EMBL" id="GMG83942.1"/>
    </source>
</evidence>
<feature type="domain" description="DUF6851" evidence="2">
    <location>
        <begin position="90"/>
        <end position="219"/>
    </location>
</feature>
<gene>
    <name evidence="4" type="ORF">LNKW23_31560</name>
</gene>
<dbReference type="SUPFAM" id="SSF48317">
    <property type="entry name" value="Acid phosphatase/Vanadium-dependent haloperoxidase"/>
    <property type="match status" value="1"/>
</dbReference>
<evidence type="ECO:0000259" key="3">
    <source>
        <dbReference type="Pfam" id="PF22778"/>
    </source>
</evidence>
<organism evidence="4 5">
    <name type="scientific">Paralimibaculum aggregatum</name>
    <dbReference type="NCBI Taxonomy" id="3036245"/>
    <lineage>
        <taxon>Bacteria</taxon>
        <taxon>Pseudomonadati</taxon>
        <taxon>Pseudomonadota</taxon>
        <taxon>Alphaproteobacteria</taxon>
        <taxon>Rhodobacterales</taxon>
        <taxon>Paracoccaceae</taxon>
        <taxon>Paralimibaculum</taxon>
    </lineage>
</organism>
<protein>
    <submittedName>
        <fullName evidence="4">Vanadium-dependent haloperoxidase</fullName>
    </submittedName>
</protein>
<dbReference type="Gene3D" id="1.20.144.10">
    <property type="entry name" value="Phosphatidic acid phosphatase type 2/haloperoxidase"/>
    <property type="match status" value="1"/>
</dbReference>
<keyword evidence="5" id="KW-1185">Reference proteome</keyword>
<feature type="signal peptide" evidence="1">
    <location>
        <begin position="1"/>
        <end position="22"/>
    </location>
</feature>
<dbReference type="InterPro" id="IPR016119">
    <property type="entry name" value="Br/Cl_peroxidase_C"/>
</dbReference>
<dbReference type="InterPro" id="IPR055161">
    <property type="entry name" value="NapH1-like_2nd"/>
</dbReference>
<dbReference type="PANTHER" id="PTHR34599:SF2">
    <property type="entry name" value="TRAF-TYPE DOMAIN-CONTAINING PROTEIN"/>
    <property type="match status" value="1"/>
</dbReference>
<dbReference type="Gene3D" id="1.10.606.10">
    <property type="entry name" value="Vanadium-containing Chloroperoxidase, domain 2"/>
    <property type="match status" value="1"/>
</dbReference>
<dbReference type="RefSeq" id="WP_285672798.1">
    <property type="nucleotide sequence ID" value="NZ_BSYI01000026.1"/>
</dbReference>
<name>A0ABQ6LL34_9RHOB</name>
<dbReference type="Pfam" id="PF22778">
    <property type="entry name" value="VCPO_2nd"/>
    <property type="match status" value="1"/>
</dbReference>
<dbReference type="CDD" id="cd03398">
    <property type="entry name" value="PAP2_haloperoxidase"/>
    <property type="match status" value="1"/>
</dbReference>
<sequence>MPTLTLARAGAATLLLGLAACATETLPTAALPGAPADGASVAIHVAPVSQRVTVDDPSPTVSALWDRVAQDAIARKSPGPTITARAFAILHSVLYETWAAIDPVASGAALGDTIERPAAWNTDAAKHEAMSYAAFAVLSEMFPEDADRFEAVMDALGYDTGPQPLSGTVVGLGFVMAANATARWRRDGSNWDDDFEDPSGYVPANPGPRAVHDLGRWTPENTPIDPEYAEPDQEFYTPHWGTLRAFALPRGDALRPPPPEPVFSSGLRGRIDVETAEVVLADGQRLPVTPDLVGPVISPRFIAQAEEVVAFSAALTDRQKLIAEFWEDATDTAFPPGTWMAFAQYVSARDDHSIDDDARLFFVMANAMQDAAIATWEAKRHYDYARPVRVIRGLGRLGLIGRPGVDELTGEQGHVIRAWGGPGLGTRTILAARFLSYQTPTLDPSPPFAEYPSGHSSFSAAGAEVLATFTGSDRFGAAVSFAPGSSRFEPGTVPAAEVVLAWPTFSAAADEAGISRRYGGIHFVDADLRARVLGRQVARLVIAKAEGYLHAPFRRGAGGS</sequence>
<dbReference type="PANTHER" id="PTHR34599">
    <property type="entry name" value="PEROXIDASE-RELATED"/>
    <property type="match status" value="1"/>
</dbReference>
<dbReference type="Proteomes" id="UP001239909">
    <property type="component" value="Unassembled WGS sequence"/>
</dbReference>
<evidence type="ECO:0000313" key="5">
    <source>
        <dbReference type="Proteomes" id="UP001239909"/>
    </source>
</evidence>
<accession>A0ABQ6LL34</accession>